<evidence type="ECO:0000313" key="2">
    <source>
        <dbReference type="Proteomes" id="UP000828048"/>
    </source>
</evidence>
<name>A0ACB7Z693_9ERIC</name>
<comment type="caution">
    <text evidence="1">The sequence shown here is derived from an EMBL/GenBank/DDBJ whole genome shotgun (WGS) entry which is preliminary data.</text>
</comment>
<reference evidence="1 2" key="1">
    <citation type="journal article" date="2021" name="Hortic Res">
        <title>High-quality reference genome and annotation aids understanding of berry development for evergreen blueberry (Vaccinium darrowii).</title>
        <authorList>
            <person name="Yu J."/>
            <person name="Hulse-Kemp A.M."/>
            <person name="Babiker E."/>
            <person name="Staton M."/>
        </authorList>
    </citation>
    <scope>NUCLEOTIDE SEQUENCE [LARGE SCALE GENOMIC DNA]</scope>
    <source>
        <strain evidence="2">cv. NJ 8807/NJ 8810</strain>
        <tissue evidence="1">Young leaf</tissue>
    </source>
</reference>
<gene>
    <name evidence="1" type="ORF">Vadar_021023</name>
</gene>
<accession>A0ACB7Z693</accession>
<evidence type="ECO:0000313" key="1">
    <source>
        <dbReference type="EMBL" id="KAH7861052.1"/>
    </source>
</evidence>
<sequence>MDLETNGVGSFLRRHSSSSSNAITPIDDDRDDIMGNGSVVPIPANALATTSFVSPSTLELIPPLSTEAIIHSDDKNQENKRELPWVLDCSSHLIHLAVFGILGVLTRYLLQKLFGPGVIGLTSDQSVLYLDLPSNMFNSCS</sequence>
<organism evidence="1 2">
    <name type="scientific">Vaccinium darrowii</name>
    <dbReference type="NCBI Taxonomy" id="229202"/>
    <lineage>
        <taxon>Eukaryota</taxon>
        <taxon>Viridiplantae</taxon>
        <taxon>Streptophyta</taxon>
        <taxon>Embryophyta</taxon>
        <taxon>Tracheophyta</taxon>
        <taxon>Spermatophyta</taxon>
        <taxon>Magnoliopsida</taxon>
        <taxon>eudicotyledons</taxon>
        <taxon>Gunneridae</taxon>
        <taxon>Pentapetalae</taxon>
        <taxon>asterids</taxon>
        <taxon>Ericales</taxon>
        <taxon>Ericaceae</taxon>
        <taxon>Vaccinioideae</taxon>
        <taxon>Vaccinieae</taxon>
        <taxon>Vaccinium</taxon>
    </lineage>
</organism>
<keyword evidence="2" id="KW-1185">Reference proteome</keyword>
<dbReference type="EMBL" id="CM037154">
    <property type="protein sequence ID" value="KAH7861052.1"/>
    <property type="molecule type" value="Genomic_DNA"/>
</dbReference>
<protein>
    <submittedName>
        <fullName evidence="1">Uncharacterized protein</fullName>
    </submittedName>
</protein>
<dbReference type="Proteomes" id="UP000828048">
    <property type="component" value="Chromosome 4"/>
</dbReference>
<proteinExistence type="predicted"/>